<evidence type="ECO:0000259" key="6">
    <source>
        <dbReference type="Pfam" id="PF01425"/>
    </source>
</evidence>
<feature type="domain" description="Amidase" evidence="6">
    <location>
        <begin position="25"/>
        <end position="450"/>
    </location>
</feature>
<feature type="active site" description="Acyl-ester intermediate" evidence="5">
    <location>
        <position position="178"/>
    </location>
</feature>
<dbReference type="HAMAP" id="MF_00120">
    <property type="entry name" value="GatA"/>
    <property type="match status" value="1"/>
</dbReference>
<keyword evidence="2 5" id="KW-0547">Nucleotide-binding</keyword>
<reference evidence="8" key="1">
    <citation type="submission" date="2017-09" db="EMBL/GenBank/DDBJ databases">
        <title>Depth-based differentiation of microbial function through sediment-hosted aquifers and enrichment of novel symbionts in the deep terrestrial subsurface.</title>
        <authorList>
            <person name="Probst A.J."/>
            <person name="Ladd B."/>
            <person name="Jarett J.K."/>
            <person name="Geller-Mcgrath D.E."/>
            <person name="Sieber C.M.K."/>
            <person name="Emerson J.B."/>
            <person name="Anantharaman K."/>
            <person name="Thomas B.C."/>
            <person name="Malmstrom R."/>
            <person name="Stieglmeier M."/>
            <person name="Klingl A."/>
            <person name="Woyke T."/>
            <person name="Ryan C.M."/>
            <person name="Banfield J.F."/>
        </authorList>
    </citation>
    <scope>NUCLEOTIDE SEQUENCE [LARGE SCALE GENOMIC DNA]</scope>
</reference>
<dbReference type="NCBIfam" id="TIGR00132">
    <property type="entry name" value="gatA"/>
    <property type="match status" value="1"/>
</dbReference>
<keyword evidence="1 5" id="KW-0436">Ligase</keyword>
<comment type="function">
    <text evidence="5">Allows the formation of correctly charged Gln-tRNA(Gln) through the transamidation of misacylated Glu-tRNA(Gln) in organisms which lack glutaminyl-tRNA synthetase. The reaction takes place in the presence of glutamine and ATP through an activated gamma-phospho-Glu-tRNA(Gln).</text>
</comment>
<dbReference type="Pfam" id="PF01425">
    <property type="entry name" value="Amidase"/>
    <property type="match status" value="1"/>
</dbReference>
<comment type="similarity">
    <text evidence="5">Belongs to the amidase family. GatA subfamily.</text>
</comment>
<dbReference type="GO" id="GO:0016740">
    <property type="term" value="F:transferase activity"/>
    <property type="evidence" value="ECO:0007669"/>
    <property type="project" value="UniProtKB-KW"/>
</dbReference>
<keyword evidence="7" id="KW-0808">Transferase</keyword>
<dbReference type="Gene3D" id="3.90.1300.10">
    <property type="entry name" value="Amidase signature (AS) domain"/>
    <property type="match status" value="1"/>
</dbReference>
<dbReference type="PANTHER" id="PTHR11895:SF151">
    <property type="entry name" value="GLUTAMYL-TRNA(GLN) AMIDOTRANSFERASE SUBUNIT A"/>
    <property type="match status" value="1"/>
</dbReference>
<dbReference type="InterPro" id="IPR023631">
    <property type="entry name" value="Amidase_dom"/>
</dbReference>
<comment type="catalytic activity">
    <reaction evidence="5">
        <text>L-glutamyl-tRNA(Gln) + L-glutamine + ATP + H2O = L-glutaminyl-tRNA(Gln) + L-glutamate + ADP + phosphate + H(+)</text>
        <dbReference type="Rhea" id="RHEA:17521"/>
        <dbReference type="Rhea" id="RHEA-COMP:9681"/>
        <dbReference type="Rhea" id="RHEA-COMP:9684"/>
        <dbReference type="ChEBI" id="CHEBI:15377"/>
        <dbReference type="ChEBI" id="CHEBI:15378"/>
        <dbReference type="ChEBI" id="CHEBI:29985"/>
        <dbReference type="ChEBI" id="CHEBI:30616"/>
        <dbReference type="ChEBI" id="CHEBI:43474"/>
        <dbReference type="ChEBI" id="CHEBI:58359"/>
        <dbReference type="ChEBI" id="CHEBI:78520"/>
        <dbReference type="ChEBI" id="CHEBI:78521"/>
        <dbReference type="ChEBI" id="CHEBI:456216"/>
        <dbReference type="EC" id="6.3.5.7"/>
    </reaction>
</comment>
<evidence type="ECO:0000313" key="7">
    <source>
        <dbReference type="EMBL" id="PIS23189.1"/>
    </source>
</evidence>
<dbReference type="SUPFAM" id="SSF75304">
    <property type="entry name" value="Amidase signature (AS) enzymes"/>
    <property type="match status" value="1"/>
</dbReference>
<proteinExistence type="inferred from homology"/>
<dbReference type="GO" id="GO:0005524">
    <property type="term" value="F:ATP binding"/>
    <property type="evidence" value="ECO:0007669"/>
    <property type="project" value="UniProtKB-KW"/>
</dbReference>
<organism evidence="7 8">
    <name type="scientific">candidate division WWE3 bacterium CG08_land_8_20_14_0_20_40_13</name>
    <dbReference type="NCBI Taxonomy" id="1975084"/>
    <lineage>
        <taxon>Bacteria</taxon>
        <taxon>Katanobacteria</taxon>
    </lineage>
</organism>
<gene>
    <name evidence="5 7" type="primary">gatA</name>
    <name evidence="7" type="ORF">COT49_01365</name>
</gene>
<evidence type="ECO:0000256" key="1">
    <source>
        <dbReference type="ARBA" id="ARBA00022598"/>
    </source>
</evidence>
<dbReference type="GO" id="GO:0030956">
    <property type="term" value="C:glutamyl-tRNA(Gln) amidotransferase complex"/>
    <property type="evidence" value="ECO:0007669"/>
    <property type="project" value="InterPro"/>
</dbReference>
<feature type="active site" description="Charge relay system" evidence="5">
    <location>
        <position position="154"/>
    </location>
</feature>
<evidence type="ECO:0000313" key="8">
    <source>
        <dbReference type="Proteomes" id="UP000230340"/>
    </source>
</evidence>
<dbReference type="Proteomes" id="UP000230340">
    <property type="component" value="Unassembled WGS sequence"/>
</dbReference>
<comment type="caution">
    <text evidence="7">The sequence shown here is derived from an EMBL/GenBank/DDBJ whole genome shotgun (WGS) entry which is preliminary data.</text>
</comment>
<evidence type="ECO:0000256" key="2">
    <source>
        <dbReference type="ARBA" id="ARBA00022741"/>
    </source>
</evidence>
<dbReference type="AlphaFoldDB" id="A0A2H0XGB4"/>
<sequence>MNDLWNLNIVEALSGLNGYKFSSEDLVRSIFSRIDAVEPKVSSFISLFREDALSKACNADTERVKGSAKKLLGIPYSAKDMFNTKGYKTTAGSKVLENYIAPYESTATQRLNDEGAILIGKTNQDAFAHGSSTENSDFFVTKNPWDVTRLPGGSSGGSAASVIADEAVFSIGTETGGSIRHPASWCGCVGLKPSYGRVSRYGVISMCSSTDSPGPLTKTVQDAGHILNVIAGNDYKDATSSDDPIEDYAAIQLEFLKGKVIGVPKAFLNYQMEEGVKIAFKKALLDMEKLGAKIKEIDLMDPKYAVAVYTIVQRAEVSSNLARYDGVRYGNTRETFGNEAQRRILLGTYVLSTGYYDKYYQKAQKVRSLIHQDFDEAFKLVDMIVSPTSPSVALKIGAGADQAMFGEIMDAFSLPASLAGLCAISVPCGFSENLPVGIQFIGDRFEEKEIIDAAYSYEQLNKWYLKKPVI</sequence>
<feature type="active site" description="Charge relay system" evidence="5">
    <location>
        <position position="79"/>
    </location>
</feature>
<dbReference type="EMBL" id="PEYT01000009">
    <property type="protein sequence ID" value="PIS23189.1"/>
    <property type="molecule type" value="Genomic_DNA"/>
</dbReference>
<name>A0A2H0XGB4_UNCKA</name>
<dbReference type="PANTHER" id="PTHR11895">
    <property type="entry name" value="TRANSAMIDASE"/>
    <property type="match status" value="1"/>
</dbReference>
<keyword evidence="3 5" id="KW-0067">ATP-binding</keyword>
<dbReference type="GO" id="GO:0050567">
    <property type="term" value="F:glutaminyl-tRNA synthase (glutamine-hydrolyzing) activity"/>
    <property type="evidence" value="ECO:0007669"/>
    <property type="project" value="UniProtKB-UniRule"/>
</dbReference>
<keyword evidence="4 5" id="KW-0648">Protein biosynthesis</keyword>
<comment type="subunit">
    <text evidence="5">Heterotrimer of A, B and C subunits.</text>
</comment>
<evidence type="ECO:0000256" key="4">
    <source>
        <dbReference type="ARBA" id="ARBA00022917"/>
    </source>
</evidence>
<accession>A0A2H0XGB4</accession>
<dbReference type="EC" id="6.3.5.7" evidence="5"/>
<dbReference type="GO" id="GO:0006412">
    <property type="term" value="P:translation"/>
    <property type="evidence" value="ECO:0007669"/>
    <property type="project" value="UniProtKB-UniRule"/>
</dbReference>
<dbReference type="InterPro" id="IPR036928">
    <property type="entry name" value="AS_sf"/>
</dbReference>
<evidence type="ECO:0000256" key="5">
    <source>
        <dbReference type="HAMAP-Rule" id="MF_00120"/>
    </source>
</evidence>
<evidence type="ECO:0000256" key="3">
    <source>
        <dbReference type="ARBA" id="ARBA00022840"/>
    </source>
</evidence>
<protein>
    <recommendedName>
        <fullName evidence="5">Glutamyl-tRNA(Gln) amidotransferase subunit A</fullName>
        <shortName evidence="5">Glu-ADT subunit A</shortName>
        <ecNumber evidence="5">6.3.5.7</ecNumber>
    </recommendedName>
</protein>
<dbReference type="InterPro" id="IPR000120">
    <property type="entry name" value="Amidase"/>
</dbReference>
<dbReference type="InterPro" id="IPR004412">
    <property type="entry name" value="GatA"/>
</dbReference>